<keyword evidence="2" id="KW-1185">Reference proteome</keyword>
<dbReference type="AlphaFoldDB" id="A0A2P4PIC2"/>
<comment type="caution">
    <text evidence="1">The sequence shown here is derived from an EMBL/GenBank/DDBJ whole genome shotgun (WGS) entry which is preliminary data.</text>
</comment>
<dbReference type="SUPFAM" id="SSF56219">
    <property type="entry name" value="DNase I-like"/>
    <property type="match status" value="1"/>
</dbReference>
<reference evidence="1 2" key="1">
    <citation type="journal article" date="2013" name="Proc. Natl. Acad. Sci. U.S.A.">
        <title>Genome of an arbuscular mycorrhizal fungus provides insight into the oldest plant symbiosis.</title>
        <authorList>
            <person name="Tisserant E."/>
            <person name="Malbreil M."/>
            <person name="Kuo A."/>
            <person name="Kohler A."/>
            <person name="Symeonidi A."/>
            <person name="Balestrini R."/>
            <person name="Charron P."/>
            <person name="Duensing N."/>
            <person name="Frei Dit Frey N."/>
            <person name="Gianinazzi-Pearson V."/>
            <person name="Gilbert L.B."/>
            <person name="Handa Y."/>
            <person name="Herr J.R."/>
            <person name="Hijri M."/>
            <person name="Koul R."/>
            <person name="Kawaguchi M."/>
            <person name="Krajinski F."/>
            <person name="Lammers P.J."/>
            <person name="Masclaux F.G."/>
            <person name="Murat C."/>
            <person name="Morin E."/>
            <person name="Ndikumana S."/>
            <person name="Pagni M."/>
            <person name="Petitpierre D."/>
            <person name="Requena N."/>
            <person name="Rosikiewicz P."/>
            <person name="Riley R."/>
            <person name="Saito K."/>
            <person name="San Clemente H."/>
            <person name="Shapiro H."/>
            <person name="van Tuinen D."/>
            <person name="Becard G."/>
            <person name="Bonfante P."/>
            <person name="Paszkowski U."/>
            <person name="Shachar-Hill Y.Y."/>
            <person name="Tuskan G.A."/>
            <person name="Young P.W."/>
            <person name="Sanders I.R."/>
            <person name="Henrissat B."/>
            <person name="Rensing S.A."/>
            <person name="Grigoriev I.V."/>
            <person name="Corradi N."/>
            <person name="Roux C."/>
            <person name="Martin F."/>
        </authorList>
    </citation>
    <scope>NUCLEOTIDE SEQUENCE [LARGE SCALE GENOMIC DNA]</scope>
    <source>
        <strain evidence="1 2">DAOM 197198</strain>
    </source>
</reference>
<reference evidence="1 2" key="2">
    <citation type="journal article" date="2018" name="New Phytol.">
        <title>High intraspecific genome diversity in the model arbuscular mycorrhizal symbiont Rhizophagus irregularis.</title>
        <authorList>
            <person name="Chen E.C.H."/>
            <person name="Morin E."/>
            <person name="Beaudet D."/>
            <person name="Noel J."/>
            <person name="Yildirir G."/>
            <person name="Ndikumana S."/>
            <person name="Charron P."/>
            <person name="St-Onge C."/>
            <person name="Giorgi J."/>
            <person name="Kruger M."/>
            <person name="Marton T."/>
            <person name="Ropars J."/>
            <person name="Grigoriev I.V."/>
            <person name="Hainaut M."/>
            <person name="Henrissat B."/>
            <person name="Roux C."/>
            <person name="Martin F."/>
            <person name="Corradi N."/>
        </authorList>
    </citation>
    <scope>NUCLEOTIDE SEQUENCE [LARGE SCALE GENOMIC DNA]</scope>
    <source>
        <strain evidence="1 2">DAOM 197198</strain>
    </source>
</reference>
<sequence>MVILAEIMDHDFHDFCDFSRLIFGPSRRQILDTLSPTYIWSRDQSRYIIQRKTKGIKIIDVHECLAGKDILDTWKSGETSSRIDYIFASEGILGKIISHEILEIEDFKTDHKALTIKFEIKEKLGLNRNEFFKKTKAEPKNVKLESEDWKIIAERVDDRLLEINEQHIDREEMWTIIIRIHDEEKKKRISEIKEIKIKKRETNGKIAFFQKLSIKQVKARWHKQHCGVAYAKSWKTIKENKPDTLFFVSHQDGLDVCLKSVENYCRKF</sequence>
<dbReference type="Proteomes" id="UP000018888">
    <property type="component" value="Unassembled WGS sequence"/>
</dbReference>
<dbReference type="EMBL" id="AUPC02000222">
    <property type="protein sequence ID" value="POG65118.1"/>
    <property type="molecule type" value="Genomic_DNA"/>
</dbReference>
<evidence type="ECO:0000313" key="2">
    <source>
        <dbReference type="Proteomes" id="UP000018888"/>
    </source>
</evidence>
<name>A0A2P4PIC2_RHIID</name>
<protein>
    <submittedName>
        <fullName evidence="1">Uncharacterized protein</fullName>
    </submittedName>
</protein>
<evidence type="ECO:0000313" key="1">
    <source>
        <dbReference type="EMBL" id="POG65118.1"/>
    </source>
</evidence>
<dbReference type="Gene3D" id="3.60.10.10">
    <property type="entry name" value="Endonuclease/exonuclease/phosphatase"/>
    <property type="match status" value="1"/>
</dbReference>
<organism evidence="1 2">
    <name type="scientific">Rhizophagus irregularis (strain DAOM 181602 / DAOM 197198 / MUCL 43194)</name>
    <name type="common">Arbuscular mycorrhizal fungus</name>
    <name type="synonym">Glomus intraradices</name>
    <dbReference type="NCBI Taxonomy" id="747089"/>
    <lineage>
        <taxon>Eukaryota</taxon>
        <taxon>Fungi</taxon>
        <taxon>Fungi incertae sedis</taxon>
        <taxon>Mucoromycota</taxon>
        <taxon>Glomeromycotina</taxon>
        <taxon>Glomeromycetes</taxon>
        <taxon>Glomerales</taxon>
        <taxon>Glomeraceae</taxon>
        <taxon>Rhizophagus</taxon>
    </lineage>
</organism>
<dbReference type="InterPro" id="IPR036691">
    <property type="entry name" value="Endo/exonu/phosph_ase_sf"/>
</dbReference>
<dbReference type="VEuPathDB" id="FungiDB:RhiirFUN_001854"/>
<gene>
    <name evidence="1" type="ORF">GLOIN_2v1483343</name>
</gene>
<accession>A0A2P4PIC2</accession>
<proteinExistence type="predicted"/>